<proteinExistence type="predicted"/>
<evidence type="ECO:0000313" key="2">
    <source>
        <dbReference type="Proteomes" id="UP001163223"/>
    </source>
</evidence>
<accession>A0ACD4NPG5</accession>
<protein>
    <submittedName>
        <fullName evidence="1">TrkH family potassium uptake protein</fullName>
    </submittedName>
</protein>
<name>A0ACD4NPG5_9HYPH</name>
<dbReference type="Proteomes" id="UP001163223">
    <property type="component" value="Chromosome"/>
</dbReference>
<evidence type="ECO:0000313" key="1">
    <source>
        <dbReference type="EMBL" id="WAJ28606.1"/>
    </source>
</evidence>
<reference evidence="1" key="1">
    <citation type="submission" date="2022-11" db="EMBL/GenBank/DDBJ databases">
        <title>beta-Carotene-producing bacterium, Jeongeuplla avenae sp. nov., alleviates the salt stress of Arabidopsis seedlings.</title>
        <authorList>
            <person name="Jiang L."/>
            <person name="Lee J."/>
        </authorList>
    </citation>
    <scope>NUCLEOTIDE SEQUENCE</scope>
    <source>
        <strain evidence="1">DY_R2A_6</strain>
    </source>
</reference>
<organism evidence="1 2">
    <name type="scientific">Antarcticirhabdus aurantiaca</name>
    <dbReference type="NCBI Taxonomy" id="2606717"/>
    <lineage>
        <taxon>Bacteria</taxon>
        <taxon>Pseudomonadati</taxon>
        <taxon>Pseudomonadota</taxon>
        <taxon>Alphaproteobacteria</taxon>
        <taxon>Hyphomicrobiales</taxon>
        <taxon>Aurantimonadaceae</taxon>
        <taxon>Antarcticirhabdus</taxon>
    </lineage>
</organism>
<sequence>MRPRSASASAGETRRLTRGGGAGERGILRTICHACAIFGLALAGAMLVPALVDWSEGYAEWQAFALSAALAGSVSALVAIATRGPREAVGRRAGFLLVTGVWISSSTIAALPIALVLPHLSLAGALFEAMSGLTTTGATSIAGLDRLPPGVLLWRSMLQWFGGIGIVGMVILILPSLRSGGISLFRMESSDRSETLLPRVREFAAALMTAFVVLTLLCAATYAALGMDVFDAVNHAMTTVSTAGFSTHDASFGHYRDDPAMLIAAIVFMIAGALPFVLYIRLFMPQGLVGWRDPQVTLFLALLVGLTLVVAISRRLEEGVPFAQALLSSAFHVVSVTTTTGFAAEDYTLWSHAAVAVFFLATFLGGCGGSTTGGLKTYRLVILFVVVRATLRQMARPHLVQPLRYGGAELAEEQVRIVVIYVFLFVVFLLLGTVALAFLGLDLVTAFTGSLSGIANVGPAFGPVIGPAGNFSRFSDPALLVMTLLMLVGRLEIVTVAILLYPPAWRN</sequence>
<gene>
    <name evidence="1" type="ORF">OXU80_28050</name>
</gene>
<dbReference type="EMBL" id="CP113520">
    <property type="protein sequence ID" value="WAJ28606.1"/>
    <property type="molecule type" value="Genomic_DNA"/>
</dbReference>
<keyword evidence="2" id="KW-1185">Reference proteome</keyword>